<dbReference type="GO" id="GO:0005524">
    <property type="term" value="F:ATP binding"/>
    <property type="evidence" value="ECO:0007669"/>
    <property type="project" value="UniProtKB-UniRule"/>
</dbReference>
<dbReference type="PANTHER" id="PTHR47964">
    <property type="entry name" value="ATP-DEPENDENT DNA HELICASE HOMOLOG RECG, CHLOROPLASTIC"/>
    <property type="match status" value="1"/>
</dbReference>
<dbReference type="InterPro" id="IPR014001">
    <property type="entry name" value="Helicase_ATP-bd"/>
</dbReference>
<dbReference type="Gene3D" id="3.40.50.11180">
    <property type="match status" value="1"/>
</dbReference>
<keyword evidence="2 9" id="KW-0547">Nucleotide-binding</keyword>
<dbReference type="Gene3D" id="3.30.2060.10">
    <property type="entry name" value="Penicillin-binding protein 1b domain"/>
    <property type="match status" value="1"/>
</dbReference>
<dbReference type="EC" id="3.6.4.-" evidence="9"/>
<dbReference type="Pfam" id="PF00271">
    <property type="entry name" value="Helicase_C"/>
    <property type="match status" value="1"/>
</dbReference>
<dbReference type="GO" id="GO:0003678">
    <property type="term" value="F:DNA helicase activity"/>
    <property type="evidence" value="ECO:0007669"/>
    <property type="project" value="TreeGrafter"/>
</dbReference>
<dbReference type="InterPro" id="IPR036101">
    <property type="entry name" value="CarD-like/TRCF_RID_sf"/>
</dbReference>
<feature type="domain" description="Helicase ATP-binding" evidence="10">
    <location>
        <begin position="538"/>
        <end position="699"/>
    </location>
</feature>
<dbReference type="Pfam" id="PF02559">
    <property type="entry name" value="CarD_TRCF_RID"/>
    <property type="match status" value="1"/>
</dbReference>
<keyword evidence="5" id="KW-0347">Helicase</keyword>
<evidence type="ECO:0000256" key="8">
    <source>
        <dbReference type="ARBA" id="ARBA00023204"/>
    </source>
</evidence>
<dbReference type="SMART" id="SM00487">
    <property type="entry name" value="DEXDc"/>
    <property type="match status" value="1"/>
</dbReference>
<dbReference type="PROSITE" id="PS51194">
    <property type="entry name" value="HELICASE_CTER"/>
    <property type="match status" value="1"/>
</dbReference>
<evidence type="ECO:0000256" key="9">
    <source>
        <dbReference type="HAMAP-Rule" id="MF_00969"/>
    </source>
</evidence>
<keyword evidence="3 9" id="KW-0227">DNA damage</keyword>
<dbReference type="InterPro" id="IPR005118">
    <property type="entry name" value="TRCF_C"/>
</dbReference>
<dbReference type="InterPro" id="IPR011545">
    <property type="entry name" value="DEAD/DEAH_box_helicase_dom"/>
</dbReference>
<protein>
    <recommendedName>
        <fullName evidence="9">Transcription-repair-coupling factor</fullName>
        <shortName evidence="9">TRCF</shortName>
        <ecNumber evidence="9">3.6.4.-</ecNumber>
    </recommendedName>
</protein>
<dbReference type="GO" id="GO:0006355">
    <property type="term" value="P:regulation of DNA-templated transcription"/>
    <property type="evidence" value="ECO:0007669"/>
    <property type="project" value="UniProtKB-UniRule"/>
</dbReference>
<keyword evidence="4 9" id="KW-0378">Hydrolase</keyword>
<evidence type="ECO:0000256" key="6">
    <source>
        <dbReference type="ARBA" id="ARBA00022840"/>
    </source>
</evidence>
<dbReference type="SMART" id="SM00490">
    <property type="entry name" value="HELICc"/>
    <property type="match status" value="1"/>
</dbReference>
<evidence type="ECO:0000313" key="13">
    <source>
        <dbReference type="Proteomes" id="UP000324143"/>
    </source>
</evidence>
<keyword evidence="6 9" id="KW-0067">ATP-binding</keyword>
<organism evidence="12 13">
    <name type="scientific">Candidatus Mcinerneyibacterium aminivorans</name>
    <dbReference type="NCBI Taxonomy" id="2703815"/>
    <lineage>
        <taxon>Bacteria</taxon>
        <taxon>Candidatus Macinerneyibacteriota</taxon>
        <taxon>Candidatus Mcinerneyibacteria</taxon>
        <taxon>Candidatus Mcinerneyibacteriales</taxon>
        <taxon>Candidatus Mcinerneyibacteriaceae</taxon>
        <taxon>Candidatus Mcinerneyibacterium</taxon>
    </lineage>
</organism>
<dbReference type="GO" id="GO:0005737">
    <property type="term" value="C:cytoplasm"/>
    <property type="evidence" value="ECO:0007669"/>
    <property type="project" value="UniProtKB-SubCell"/>
</dbReference>
<dbReference type="GO" id="GO:0016787">
    <property type="term" value="F:hydrolase activity"/>
    <property type="evidence" value="ECO:0007669"/>
    <property type="project" value="UniProtKB-KW"/>
</dbReference>
<dbReference type="Gene3D" id="3.40.50.300">
    <property type="entry name" value="P-loop containing nucleotide triphosphate hydrolases"/>
    <property type="match status" value="2"/>
</dbReference>
<proteinExistence type="inferred from homology"/>
<dbReference type="InterPro" id="IPR041471">
    <property type="entry name" value="UvrB_inter"/>
</dbReference>
<dbReference type="Gene3D" id="3.90.1150.50">
    <property type="entry name" value="Transcription-repair-coupling factor, D7 domain"/>
    <property type="match status" value="1"/>
</dbReference>
<comment type="caution">
    <text evidence="12">The sequence shown here is derived from an EMBL/GenBank/DDBJ whole genome shotgun (WGS) entry which is preliminary data.</text>
</comment>
<gene>
    <name evidence="9 12" type="primary">mfd</name>
    <name evidence="12" type="ORF">FXF47_06230</name>
</gene>
<dbReference type="SUPFAM" id="SSF52540">
    <property type="entry name" value="P-loop containing nucleoside triphosphate hydrolases"/>
    <property type="match status" value="3"/>
</dbReference>
<dbReference type="InterPro" id="IPR001650">
    <property type="entry name" value="Helicase_C-like"/>
</dbReference>
<dbReference type="Proteomes" id="UP000324143">
    <property type="component" value="Unassembled WGS sequence"/>
</dbReference>
<dbReference type="PANTHER" id="PTHR47964:SF1">
    <property type="entry name" value="ATP-DEPENDENT DNA HELICASE HOMOLOG RECG, CHLOROPLASTIC"/>
    <property type="match status" value="1"/>
</dbReference>
<comment type="subcellular location">
    <subcellularLocation>
        <location evidence="9">Cytoplasm</location>
    </subcellularLocation>
</comment>
<dbReference type="GO" id="GO:0003684">
    <property type="term" value="F:damaged DNA binding"/>
    <property type="evidence" value="ECO:0007669"/>
    <property type="project" value="InterPro"/>
</dbReference>
<dbReference type="SMART" id="SM01058">
    <property type="entry name" value="CarD_TRCF"/>
    <property type="match status" value="1"/>
</dbReference>
<feature type="domain" description="Helicase C-terminal" evidence="11">
    <location>
        <begin position="720"/>
        <end position="873"/>
    </location>
</feature>
<dbReference type="Pfam" id="PF03461">
    <property type="entry name" value="TRCF"/>
    <property type="match status" value="1"/>
</dbReference>
<dbReference type="CDD" id="cd17991">
    <property type="entry name" value="DEXHc_TRCF"/>
    <property type="match status" value="1"/>
</dbReference>
<keyword evidence="7 9" id="KW-0238">DNA-binding</keyword>
<dbReference type="EMBL" id="VSIX01000058">
    <property type="protein sequence ID" value="TYB31018.1"/>
    <property type="molecule type" value="Genomic_DNA"/>
</dbReference>
<dbReference type="SUPFAM" id="SSF141259">
    <property type="entry name" value="CarD-like"/>
    <property type="match status" value="1"/>
</dbReference>
<evidence type="ECO:0000256" key="7">
    <source>
        <dbReference type="ARBA" id="ARBA00023125"/>
    </source>
</evidence>
<accession>A0A5D0MIE9</accession>
<sequence>MKQFVSYGHLKNYIDNSDKKHCVIFDDIDDAFVMSDIIKASDIFAPWELLPFEPFYSDIEKAAERFKTLYKVKNNNINSLFSTVVGIFQKIGPMEVYEKYYLKLKKNVIIEHEEFIKKLTRMGYERSYEVRYPGQYAVRGEIVDIYISDEEFPYRVVFYDREIETIKKFNPETQLTIENVHNLVIVPLKEIIFGEHLDFDRMMNSDIPVLEFMENETYDGINKDYPLIYDNYNSILDLLDEEWEVLRIGNKPIKDVFQDMLEVINNVENDEEKIRKFFFDKIDQKRVKNTKFVKENDSFRRLEKNISDKKLIQQMDLWKQKNYEIIYYFDNKAQKQNFKENFLTDTKNCKFIIDSFSGSYLDKVNKRVYISESEILGKSYEQKNIEYAKGYNEHGSIIKDINKGDLIVHIDYGIGVYRGVENEVIAGKRGDYVLIEYKDDSKIYVPVNHLDKVEKYIGDKEHVRINSLSDNLWKKTKAKVKNKVRDFAINLLKLQAERQMREGYKFSKDTKWQKNFEESFPHEPTRDQLRAIKEIKEDMESEKVMERLLCGDVGFGKTEVAMRAAFKAVQDGKQVVVLAPTTVLAIQHYKTFKDRMIEYPVDIAMLSRLVKKSETKKIKKKIKEGLIDIVIGTHKVLSSKIKYNDIGLLIIDEEQRFGVMQKEKLKLEYKNIDMLTLTATPIPRTLYMSLVGIMDLSRLETPPKNRHPVKTKAISFDEELLSEIIYREYSRNGQVYFIHNRVKDIKEIRKNIEEIVSDEINVSHIHGQMSSKKIESKILKFMDSEIDVLVSTTIIENGIDISNVNTIIINKAHHFGLSQLYQLRGRVGRRELQAYSYLIVPNNISQIAKERINALLNYEHLGAGYEISMRDLEIRGAGNIIGQQQSGYMNMIGYQLYMRLLKQTIAELKGEEIKEKIEVNLDIGEDAYIPDFYIKKGSIKIEFYKKIYDANNEKELEKIKSHMQDRFGFMPEEVLKLFEISKTRLKMIEKGIKSIEKEGSYLEIKFVENFEIENLFKLIENYNKNIEFDGTEQLKLNLKIKSDNLIKLINEFLKFIQIETKL</sequence>
<dbReference type="SUPFAM" id="SSF143517">
    <property type="entry name" value="TRCF domain-like"/>
    <property type="match status" value="1"/>
</dbReference>
<keyword evidence="13" id="KW-1185">Reference proteome</keyword>
<dbReference type="Pfam" id="PF00270">
    <property type="entry name" value="DEAD"/>
    <property type="match status" value="1"/>
</dbReference>
<dbReference type="InterPro" id="IPR003711">
    <property type="entry name" value="CarD-like/TRCF_RID"/>
</dbReference>
<evidence type="ECO:0000256" key="2">
    <source>
        <dbReference type="ARBA" id="ARBA00022741"/>
    </source>
</evidence>
<evidence type="ECO:0000313" key="12">
    <source>
        <dbReference type="EMBL" id="TYB31018.1"/>
    </source>
</evidence>
<comment type="similarity">
    <text evidence="9">In the C-terminal section; belongs to the helicase family. RecG subfamily.</text>
</comment>
<evidence type="ECO:0000256" key="5">
    <source>
        <dbReference type="ARBA" id="ARBA00022806"/>
    </source>
</evidence>
<dbReference type="HAMAP" id="MF_00969">
    <property type="entry name" value="TRCF"/>
    <property type="match status" value="1"/>
</dbReference>
<evidence type="ECO:0000256" key="1">
    <source>
        <dbReference type="ARBA" id="ARBA00022490"/>
    </source>
</evidence>
<comment type="similarity">
    <text evidence="9">In the N-terminal section; belongs to the UvrB family.</text>
</comment>
<evidence type="ECO:0000259" key="11">
    <source>
        <dbReference type="PROSITE" id="PS51194"/>
    </source>
</evidence>
<dbReference type="InterPro" id="IPR004576">
    <property type="entry name" value="Mfd"/>
</dbReference>
<evidence type="ECO:0000259" key="10">
    <source>
        <dbReference type="PROSITE" id="PS51192"/>
    </source>
</evidence>
<dbReference type="Pfam" id="PF17757">
    <property type="entry name" value="UvrB_inter"/>
    <property type="match status" value="1"/>
</dbReference>
<dbReference type="GO" id="GO:0000716">
    <property type="term" value="P:transcription-coupled nucleotide-excision repair, DNA damage recognition"/>
    <property type="evidence" value="ECO:0007669"/>
    <property type="project" value="UniProtKB-UniRule"/>
</dbReference>
<dbReference type="NCBIfam" id="TIGR00580">
    <property type="entry name" value="mfd"/>
    <property type="match status" value="1"/>
</dbReference>
<keyword evidence="1 9" id="KW-0963">Cytoplasm</keyword>
<comment type="function">
    <text evidence="9">Couples transcription and DNA repair by recognizing RNA polymerase (RNAP) stalled at DNA lesions. Mediates ATP-dependent release of RNAP and its truncated transcript from the DNA, and recruitment of nucleotide excision repair machinery to the damaged site.</text>
</comment>
<reference evidence="12" key="1">
    <citation type="submission" date="2019-08" db="EMBL/GenBank/DDBJ databases">
        <title>Genomic characterization of a novel candidate phylum (ARYD3) from a high temperature, high salinity tertiary oil reservoir in north central Oklahoma, USA.</title>
        <authorList>
            <person name="Youssef N.H."/>
            <person name="Yadav A."/>
            <person name="Elshahed M.S."/>
        </authorList>
    </citation>
    <scope>NUCLEOTIDE SEQUENCE [LARGE SCALE GENOMIC DNA]</scope>
    <source>
        <strain evidence="12">ARYD3</strain>
    </source>
</reference>
<dbReference type="InterPro" id="IPR047112">
    <property type="entry name" value="RecG/Mfd"/>
</dbReference>
<dbReference type="InterPro" id="IPR037235">
    <property type="entry name" value="TRCF-like_C_D7"/>
</dbReference>
<evidence type="ECO:0000256" key="3">
    <source>
        <dbReference type="ARBA" id="ARBA00022763"/>
    </source>
</evidence>
<name>A0A5D0MIE9_9BACT</name>
<keyword evidence="8 9" id="KW-0234">DNA repair</keyword>
<dbReference type="Gene3D" id="2.40.10.170">
    <property type="match status" value="1"/>
</dbReference>
<dbReference type="AlphaFoldDB" id="A0A5D0MIE9"/>
<evidence type="ECO:0000256" key="4">
    <source>
        <dbReference type="ARBA" id="ARBA00022801"/>
    </source>
</evidence>
<dbReference type="InterPro" id="IPR027417">
    <property type="entry name" value="P-loop_NTPase"/>
</dbReference>
<dbReference type="PROSITE" id="PS51192">
    <property type="entry name" value="HELICASE_ATP_BIND_1"/>
    <property type="match status" value="1"/>
</dbReference>
<dbReference type="SMART" id="SM00982">
    <property type="entry name" value="TRCF"/>
    <property type="match status" value="1"/>
</dbReference>